<dbReference type="PANTHER" id="PTHR43266:SF2">
    <property type="entry name" value="MAJOR FACILITATOR SUPERFAMILY (MFS) PROFILE DOMAIN-CONTAINING PROTEIN"/>
    <property type="match status" value="1"/>
</dbReference>
<feature type="transmembrane region" description="Helical" evidence="7">
    <location>
        <begin position="12"/>
        <end position="36"/>
    </location>
</feature>
<evidence type="ECO:0000256" key="4">
    <source>
        <dbReference type="ARBA" id="ARBA00022692"/>
    </source>
</evidence>
<dbReference type="CDD" id="cd06173">
    <property type="entry name" value="MFS_MefA_like"/>
    <property type="match status" value="1"/>
</dbReference>
<feature type="transmembrane region" description="Helical" evidence="7">
    <location>
        <begin position="261"/>
        <end position="281"/>
    </location>
</feature>
<reference evidence="9" key="1">
    <citation type="submission" date="2018-05" db="EMBL/GenBank/DDBJ databases">
        <authorList>
            <person name="Lanie J.A."/>
            <person name="Ng W.-L."/>
            <person name="Kazmierczak K.M."/>
            <person name="Andrzejewski T.M."/>
            <person name="Davidsen T.M."/>
            <person name="Wayne K.J."/>
            <person name="Tettelin H."/>
            <person name="Glass J.I."/>
            <person name="Rusch D."/>
            <person name="Podicherti R."/>
            <person name="Tsui H.-C.T."/>
            <person name="Winkler M.E."/>
        </authorList>
    </citation>
    <scope>NUCLEOTIDE SEQUENCE</scope>
</reference>
<dbReference type="SUPFAM" id="SSF103473">
    <property type="entry name" value="MFS general substrate transporter"/>
    <property type="match status" value="1"/>
</dbReference>
<dbReference type="PROSITE" id="PS50850">
    <property type="entry name" value="MFS"/>
    <property type="match status" value="1"/>
</dbReference>
<feature type="domain" description="Major facilitator superfamily (MFS) profile" evidence="8">
    <location>
        <begin position="9"/>
        <end position="286"/>
    </location>
</feature>
<dbReference type="GO" id="GO:0005886">
    <property type="term" value="C:plasma membrane"/>
    <property type="evidence" value="ECO:0007669"/>
    <property type="project" value="UniProtKB-SubCell"/>
</dbReference>
<feature type="transmembrane region" description="Helical" evidence="7">
    <location>
        <begin position="170"/>
        <end position="189"/>
    </location>
</feature>
<dbReference type="Gene3D" id="1.20.1250.20">
    <property type="entry name" value="MFS general substrate transporter like domains"/>
    <property type="match status" value="1"/>
</dbReference>
<evidence type="ECO:0000313" key="9">
    <source>
        <dbReference type="EMBL" id="SVA76146.1"/>
    </source>
</evidence>
<keyword evidence="2" id="KW-0813">Transport</keyword>
<dbReference type="InterPro" id="IPR036259">
    <property type="entry name" value="MFS_trans_sf"/>
</dbReference>
<evidence type="ECO:0000256" key="1">
    <source>
        <dbReference type="ARBA" id="ARBA00004651"/>
    </source>
</evidence>
<keyword evidence="6 7" id="KW-0472">Membrane</keyword>
<feature type="transmembrane region" description="Helical" evidence="7">
    <location>
        <begin position="74"/>
        <end position="95"/>
    </location>
</feature>
<protein>
    <recommendedName>
        <fullName evidence="8">Major facilitator superfamily (MFS) profile domain-containing protein</fullName>
    </recommendedName>
</protein>
<evidence type="ECO:0000259" key="8">
    <source>
        <dbReference type="PROSITE" id="PS50850"/>
    </source>
</evidence>
<dbReference type="InterPro" id="IPR010290">
    <property type="entry name" value="TM_effector"/>
</dbReference>
<keyword evidence="4 7" id="KW-0812">Transmembrane</keyword>
<gene>
    <name evidence="9" type="ORF">METZ01_LOCUS129000</name>
</gene>
<proteinExistence type="predicted"/>
<accession>A0A381YG94</accession>
<feature type="transmembrane region" description="Helical" evidence="7">
    <location>
        <begin position="48"/>
        <end position="67"/>
    </location>
</feature>
<dbReference type="GO" id="GO:0022857">
    <property type="term" value="F:transmembrane transporter activity"/>
    <property type="evidence" value="ECO:0007669"/>
    <property type="project" value="InterPro"/>
</dbReference>
<organism evidence="9">
    <name type="scientific">marine metagenome</name>
    <dbReference type="NCBI Taxonomy" id="408172"/>
    <lineage>
        <taxon>unclassified sequences</taxon>
        <taxon>metagenomes</taxon>
        <taxon>ecological metagenomes</taxon>
    </lineage>
</organism>
<evidence type="ECO:0000256" key="7">
    <source>
        <dbReference type="SAM" id="Phobius"/>
    </source>
</evidence>
<evidence type="ECO:0000256" key="5">
    <source>
        <dbReference type="ARBA" id="ARBA00022989"/>
    </source>
</evidence>
<evidence type="ECO:0000256" key="2">
    <source>
        <dbReference type="ARBA" id="ARBA00022448"/>
    </source>
</evidence>
<comment type="subcellular location">
    <subcellularLocation>
        <location evidence="1">Cell membrane</location>
        <topology evidence="1">Multi-pass membrane protein</topology>
    </subcellularLocation>
</comment>
<dbReference type="PANTHER" id="PTHR43266">
    <property type="entry name" value="MACROLIDE-EFFLUX PROTEIN"/>
    <property type="match status" value="1"/>
</dbReference>
<feature type="transmembrane region" description="Helical" evidence="7">
    <location>
        <begin position="140"/>
        <end position="164"/>
    </location>
</feature>
<evidence type="ECO:0000256" key="6">
    <source>
        <dbReference type="ARBA" id="ARBA00023136"/>
    </source>
</evidence>
<evidence type="ECO:0000256" key="3">
    <source>
        <dbReference type="ARBA" id="ARBA00022475"/>
    </source>
</evidence>
<name>A0A381YG94_9ZZZZ</name>
<dbReference type="PRINTS" id="PR01988">
    <property type="entry name" value="EXPORTERBACE"/>
</dbReference>
<dbReference type="EMBL" id="UINC01018185">
    <property type="protein sequence ID" value="SVA76146.1"/>
    <property type="molecule type" value="Genomic_DNA"/>
</dbReference>
<keyword evidence="3" id="KW-1003">Cell membrane</keyword>
<dbReference type="Pfam" id="PF05977">
    <property type="entry name" value="MFS_3"/>
    <property type="match status" value="1"/>
</dbReference>
<keyword evidence="5 7" id="KW-1133">Transmembrane helix</keyword>
<dbReference type="AlphaFoldDB" id="A0A381YG94"/>
<sequence length="286" mass="30702">MLSILKNRTFLLLFLGNTISLIGFGFNLVGVSWLVLEVTGSELALGKIMAMATVPGVVLALFAGIIIDKVNRKWLLVVLDLFRMVVVGTFVILLVQDRFSMNALFITVLLMGTGSSLFWPTAQAFVQELVSAKDYFHANALLSASYQAGSILGAGIGGVVVHFYGVPTALAFNALTHLISALLISAAPFTRQVVHHEVESIWQSVSKGFIYFKEKVGVLILGFTTILADVAIWGALSVLTITISKEVFLAGSLGYGLMEGFYGVGALISTVAVGYMTRFLGRGRAL</sequence>
<feature type="non-terminal residue" evidence="9">
    <location>
        <position position="286"/>
    </location>
</feature>
<dbReference type="InterPro" id="IPR022324">
    <property type="entry name" value="Bacilysin_exporter_BacE_put"/>
</dbReference>
<feature type="transmembrane region" description="Helical" evidence="7">
    <location>
        <begin position="216"/>
        <end position="241"/>
    </location>
</feature>
<dbReference type="InterPro" id="IPR020846">
    <property type="entry name" value="MFS_dom"/>
</dbReference>
<feature type="transmembrane region" description="Helical" evidence="7">
    <location>
        <begin position="101"/>
        <end position="119"/>
    </location>
</feature>